<dbReference type="InterPro" id="IPR036388">
    <property type="entry name" value="WH-like_DNA-bd_sf"/>
</dbReference>
<dbReference type="Gene3D" id="1.10.10.10">
    <property type="entry name" value="Winged helix-like DNA-binding domain superfamily/Winged helix DNA-binding domain"/>
    <property type="match status" value="1"/>
</dbReference>
<dbReference type="PANTHER" id="PTHR10815:SF13">
    <property type="entry name" value="METHYLATED-DNA--PROTEIN-CYSTEINE METHYLTRANSFERASE"/>
    <property type="match status" value="1"/>
</dbReference>
<dbReference type="RefSeq" id="WP_251943006.1">
    <property type="nucleotide sequence ID" value="NZ_JAMRYM010000002.1"/>
</dbReference>
<gene>
    <name evidence="4" type="ORF">NB037_01620</name>
</gene>
<sequence>MRTTPLLVRRTTSPLGRIEVGGDGESVVSLAIARSDELPHDHLRESDDPVLDAAVTQLDEYFTGTRKTFDLPLSLRGTVFQLEIWRALQGLGWGEITSYGALGAATGRLRAGRPIGGAVGRNPIPIIIGCHRVLAGDGRITGYSGGEGVPTKAWLLDHEGIPHR</sequence>
<dbReference type="Proteomes" id="UP001155240">
    <property type="component" value="Unassembled WGS sequence"/>
</dbReference>
<dbReference type="InterPro" id="IPR014048">
    <property type="entry name" value="MethylDNA_cys_MeTrfase_DNA-bd"/>
</dbReference>
<accession>A0A9X2DU43</accession>
<feature type="domain" description="Methylated-DNA-[protein]-cysteine S-methyltransferase DNA binding" evidence="2">
    <location>
        <begin position="80"/>
        <end position="161"/>
    </location>
</feature>
<dbReference type="PANTHER" id="PTHR10815">
    <property type="entry name" value="METHYLATED-DNA--PROTEIN-CYSTEINE METHYLTRANSFERASE"/>
    <property type="match status" value="1"/>
</dbReference>
<name>A0A9X2DU43_9MICO</name>
<evidence type="ECO:0000259" key="2">
    <source>
        <dbReference type="Pfam" id="PF01035"/>
    </source>
</evidence>
<feature type="domain" description="Methylguanine DNA methyltransferase ribonuclease-like" evidence="3">
    <location>
        <begin position="12"/>
        <end position="75"/>
    </location>
</feature>
<dbReference type="InterPro" id="IPR008332">
    <property type="entry name" value="MethylG_MeTrfase_N"/>
</dbReference>
<dbReference type="SUPFAM" id="SSF46767">
    <property type="entry name" value="Methylated DNA-protein cysteine methyltransferase, C-terminal domain"/>
    <property type="match status" value="1"/>
</dbReference>
<dbReference type="Pfam" id="PF01035">
    <property type="entry name" value="DNA_binding_1"/>
    <property type="match status" value="1"/>
</dbReference>
<dbReference type="Pfam" id="PF02870">
    <property type="entry name" value="Methyltransf_1N"/>
    <property type="match status" value="1"/>
</dbReference>
<protein>
    <submittedName>
        <fullName evidence="4">Methylated-DNA--[protein]-cysteine S-methyltransferase</fullName>
    </submittedName>
</protein>
<evidence type="ECO:0000256" key="1">
    <source>
        <dbReference type="ARBA" id="ARBA00022763"/>
    </source>
</evidence>
<evidence type="ECO:0000313" key="4">
    <source>
        <dbReference type="EMBL" id="MCM6761105.1"/>
    </source>
</evidence>
<evidence type="ECO:0000259" key="3">
    <source>
        <dbReference type="Pfam" id="PF02870"/>
    </source>
</evidence>
<dbReference type="InterPro" id="IPR036217">
    <property type="entry name" value="MethylDNA_cys_MeTrfase_DNAb"/>
</dbReference>
<dbReference type="NCBIfam" id="TIGR00589">
    <property type="entry name" value="ogt"/>
    <property type="match status" value="1"/>
</dbReference>
<keyword evidence="1" id="KW-0227">DNA damage</keyword>
<organism evidence="4 5">
    <name type="scientific">Rathayibacter rubneri</name>
    <dbReference type="NCBI Taxonomy" id="2950106"/>
    <lineage>
        <taxon>Bacteria</taxon>
        <taxon>Bacillati</taxon>
        <taxon>Actinomycetota</taxon>
        <taxon>Actinomycetes</taxon>
        <taxon>Micrococcales</taxon>
        <taxon>Microbacteriaceae</taxon>
        <taxon>Rathayibacter</taxon>
    </lineage>
</organism>
<dbReference type="SUPFAM" id="SSF53155">
    <property type="entry name" value="Methylated DNA-protein cysteine methyltransferase domain"/>
    <property type="match status" value="1"/>
</dbReference>
<dbReference type="GO" id="GO:0003908">
    <property type="term" value="F:methylated-DNA-[protein]-cysteine S-methyltransferase activity"/>
    <property type="evidence" value="ECO:0007669"/>
    <property type="project" value="InterPro"/>
</dbReference>
<dbReference type="EMBL" id="JAMRYM010000002">
    <property type="protein sequence ID" value="MCM6761105.1"/>
    <property type="molecule type" value="Genomic_DNA"/>
</dbReference>
<dbReference type="InterPro" id="IPR036631">
    <property type="entry name" value="MGMT_N_sf"/>
</dbReference>
<comment type="caution">
    <text evidence="4">The sequence shown here is derived from an EMBL/GenBank/DDBJ whole genome shotgun (WGS) entry which is preliminary data.</text>
</comment>
<keyword evidence="5" id="KW-1185">Reference proteome</keyword>
<reference evidence="4" key="1">
    <citation type="submission" date="2022-06" db="EMBL/GenBank/DDBJ databases">
        <title>Whole genome shotgun sequencing (WGS) of Rathayibacter sp. ZW T2_19, isolated from stored onions (Allium cepa).</title>
        <authorList>
            <person name="Stoll D.A."/>
            <person name="Huch M."/>
        </authorList>
    </citation>
    <scope>NUCLEOTIDE SEQUENCE</scope>
    <source>
        <strain evidence="4">ZW T2_19</strain>
    </source>
</reference>
<proteinExistence type="predicted"/>
<dbReference type="GO" id="GO:0006281">
    <property type="term" value="P:DNA repair"/>
    <property type="evidence" value="ECO:0007669"/>
    <property type="project" value="InterPro"/>
</dbReference>
<dbReference type="Gene3D" id="3.30.160.70">
    <property type="entry name" value="Methylated DNA-protein cysteine methyltransferase domain"/>
    <property type="match status" value="1"/>
</dbReference>
<dbReference type="CDD" id="cd06445">
    <property type="entry name" value="ATase"/>
    <property type="match status" value="1"/>
</dbReference>
<dbReference type="AlphaFoldDB" id="A0A9X2DU43"/>
<evidence type="ECO:0000313" key="5">
    <source>
        <dbReference type="Proteomes" id="UP001155240"/>
    </source>
</evidence>